<accession>A0ABX8JXQ7</accession>
<dbReference type="EMBL" id="CP076838">
    <property type="protein sequence ID" value="QWW80608.1"/>
    <property type="molecule type" value="Genomic_DNA"/>
</dbReference>
<gene>
    <name evidence="2" type="ORF">KQ929_05045</name>
</gene>
<keyword evidence="3" id="KW-1185">Reference proteome</keyword>
<keyword evidence="1" id="KW-0472">Membrane</keyword>
<name>A0ABX8JXQ7_9ENTR</name>
<sequence>MQCIECQEQPANKESGLCHQCESLDEKKINGLLYLPAAGLVINMLISPFNAWEFISSIVGFMRQGMAITPFGIGGVALIVIDVVLTFLTGWYFFKRKRNIRKVIIPYYLFGLLYMLYFVALRVWLFGATLDTMDIRNALTPVVGALIWIPYFLFSKRIPRVFTQE</sequence>
<feature type="transmembrane region" description="Helical" evidence="1">
    <location>
        <begin position="138"/>
        <end position="154"/>
    </location>
</feature>
<feature type="transmembrane region" description="Helical" evidence="1">
    <location>
        <begin position="32"/>
        <end position="51"/>
    </location>
</feature>
<feature type="transmembrane region" description="Helical" evidence="1">
    <location>
        <begin position="71"/>
        <end position="94"/>
    </location>
</feature>
<organism evidence="2 3">
    <name type="scientific">Leclercia pneumoniae</name>
    <dbReference type="NCBI Taxonomy" id="2815358"/>
    <lineage>
        <taxon>Bacteria</taxon>
        <taxon>Pseudomonadati</taxon>
        <taxon>Pseudomonadota</taxon>
        <taxon>Gammaproteobacteria</taxon>
        <taxon>Enterobacterales</taxon>
        <taxon>Enterobacteriaceae</taxon>
        <taxon>Leclercia</taxon>
    </lineage>
</organism>
<keyword evidence="1" id="KW-1133">Transmembrane helix</keyword>
<feature type="transmembrane region" description="Helical" evidence="1">
    <location>
        <begin position="106"/>
        <end position="126"/>
    </location>
</feature>
<dbReference type="Pfam" id="PF10754">
    <property type="entry name" value="DUF2569"/>
    <property type="match status" value="1"/>
</dbReference>
<keyword evidence="1" id="KW-0812">Transmembrane</keyword>
<dbReference type="Proteomes" id="UP000683497">
    <property type="component" value="Chromosome"/>
</dbReference>
<proteinExistence type="predicted"/>
<dbReference type="RefSeq" id="WP_046884545.1">
    <property type="nucleotide sequence ID" value="NZ_CP071383.1"/>
</dbReference>
<evidence type="ECO:0000256" key="1">
    <source>
        <dbReference type="SAM" id="Phobius"/>
    </source>
</evidence>
<reference evidence="2 3" key="1">
    <citation type="submission" date="2021-06" db="EMBL/GenBank/DDBJ databases">
        <title>Leclercia pneumoniae sp. nov.</title>
        <authorList>
            <person name="Hoenemann M."/>
            <person name="Viehweger A."/>
            <person name="Dietze N."/>
        </authorList>
    </citation>
    <scope>NUCLEOTIDE SEQUENCE [LARGE SCALE GENOMIC DNA]</scope>
    <source>
        <strain evidence="3">49125</strain>
    </source>
</reference>
<protein>
    <submittedName>
        <fullName evidence="2">DUF2569 domain-containing protein</fullName>
    </submittedName>
</protein>
<evidence type="ECO:0000313" key="3">
    <source>
        <dbReference type="Proteomes" id="UP000683497"/>
    </source>
</evidence>
<evidence type="ECO:0000313" key="2">
    <source>
        <dbReference type="EMBL" id="QWW80608.1"/>
    </source>
</evidence>
<dbReference type="InterPro" id="IPR019690">
    <property type="entry name" value="DUF2569"/>
</dbReference>